<dbReference type="EMBL" id="NPEF02000022">
    <property type="protein sequence ID" value="MDV6237311.1"/>
    <property type="molecule type" value="Genomic_DNA"/>
</dbReference>
<evidence type="ECO:0000313" key="2">
    <source>
        <dbReference type="EMBL" id="MDV6237311.1"/>
    </source>
</evidence>
<dbReference type="Proteomes" id="UP000232122">
    <property type="component" value="Unassembled WGS sequence"/>
</dbReference>
<dbReference type="PANTHER" id="PTHR33495:SF2">
    <property type="entry name" value="ANTI-SIGMA FACTOR ANTAGONIST TM_1081-RELATED"/>
    <property type="match status" value="1"/>
</dbReference>
<feature type="domain" description="STAS" evidence="1">
    <location>
        <begin position="11"/>
        <end position="85"/>
    </location>
</feature>
<sequence length="85" mass="9624">MKLKDFTMDHEEFRNYLNSHLEKNPSCIVLDFAEVEAVTSVALGVLVGFSNRLRALGIELESVNVSDRLKQIFRLVSLDRAFGPL</sequence>
<dbReference type="CDD" id="cd07043">
    <property type="entry name" value="STAS_anti-anti-sigma_factors"/>
    <property type="match status" value="1"/>
</dbReference>
<dbReference type="InterPro" id="IPR036513">
    <property type="entry name" value="STAS_dom_sf"/>
</dbReference>
<dbReference type="InterPro" id="IPR002645">
    <property type="entry name" value="STAS_dom"/>
</dbReference>
<protein>
    <submittedName>
        <fullName evidence="2">STAS domain-containing protein</fullName>
    </submittedName>
</protein>
<accession>A0AAE4QQW3</accession>
<name>A0AAE4QQW3_9LEPT</name>
<dbReference type="Pfam" id="PF01740">
    <property type="entry name" value="STAS"/>
    <property type="match status" value="1"/>
</dbReference>
<evidence type="ECO:0000259" key="1">
    <source>
        <dbReference type="PROSITE" id="PS50801"/>
    </source>
</evidence>
<dbReference type="Gene3D" id="3.30.750.24">
    <property type="entry name" value="STAS domain"/>
    <property type="match status" value="1"/>
</dbReference>
<reference evidence="2 3" key="1">
    <citation type="journal article" date="2018" name="Microb. Genom.">
        <title>Deciphering the unexplored Leptospira diversity from soils uncovers genomic evolution to virulence.</title>
        <authorList>
            <person name="Thibeaux R."/>
            <person name="Iraola G."/>
            <person name="Ferres I."/>
            <person name="Bierque E."/>
            <person name="Girault D."/>
            <person name="Soupe-Gilbert M.E."/>
            <person name="Picardeau M."/>
            <person name="Goarant C."/>
        </authorList>
    </citation>
    <scope>NUCLEOTIDE SEQUENCE [LARGE SCALE GENOMIC DNA]</scope>
    <source>
        <strain evidence="2 3">ATI7-C-A5</strain>
    </source>
</reference>
<gene>
    <name evidence="2" type="ORF">CH379_016885</name>
</gene>
<comment type="caution">
    <text evidence="2">The sequence shown here is derived from an EMBL/GenBank/DDBJ whole genome shotgun (WGS) entry which is preliminary data.</text>
</comment>
<dbReference type="SUPFAM" id="SSF52091">
    <property type="entry name" value="SpoIIaa-like"/>
    <property type="match status" value="1"/>
</dbReference>
<keyword evidence="3" id="KW-1185">Reference proteome</keyword>
<proteinExistence type="predicted"/>
<organism evidence="2 3">
    <name type="scientific">Leptospira ellisii</name>
    <dbReference type="NCBI Taxonomy" id="2023197"/>
    <lineage>
        <taxon>Bacteria</taxon>
        <taxon>Pseudomonadati</taxon>
        <taxon>Spirochaetota</taxon>
        <taxon>Spirochaetia</taxon>
        <taxon>Leptospirales</taxon>
        <taxon>Leptospiraceae</taxon>
        <taxon>Leptospira</taxon>
    </lineage>
</organism>
<dbReference type="PROSITE" id="PS50801">
    <property type="entry name" value="STAS"/>
    <property type="match status" value="1"/>
</dbReference>
<dbReference type="AlphaFoldDB" id="A0AAE4QQW3"/>
<dbReference type="RefSeq" id="WP_243401782.1">
    <property type="nucleotide sequence ID" value="NZ_NPEF02000022.1"/>
</dbReference>
<dbReference type="PANTHER" id="PTHR33495">
    <property type="entry name" value="ANTI-SIGMA FACTOR ANTAGONIST TM_1081-RELATED-RELATED"/>
    <property type="match status" value="1"/>
</dbReference>
<dbReference type="GO" id="GO:0043856">
    <property type="term" value="F:anti-sigma factor antagonist activity"/>
    <property type="evidence" value="ECO:0007669"/>
    <property type="project" value="TreeGrafter"/>
</dbReference>
<evidence type="ECO:0000313" key="3">
    <source>
        <dbReference type="Proteomes" id="UP000232122"/>
    </source>
</evidence>